<organism evidence="1 2">
    <name type="scientific">Trichonephila clavata</name>
    <name type="common">Joro spider</name>
    <name type="synonym">Nephila clavata</name>
    <dbReference type="NCBI Taxonomy" id="2740835"/>
    <lineage>
        <taxon>Eukaryota</taxon>
        <taxon>Metazoa</taxon>
        <taxon>Ecdysozoa</taxon>
        <taxon>Arthropoda</taxon>
        <taxon>Chelicerata</taxon>
        <taxon>Arachnida</taxon>
        <taxon>Araneae</taxon>
        <taxon>Araneomorphae</taxon>
        <taxon>Entelegynae</taxon>
        <taxon>Araneoidea</taxon>
        <taxon>Nephilidae</taxon>
        <taxon>Trichonephila</taxon>
    </lineage>
</organism>
<gene>
    <name evidence="1" type="ORF">TNCT_238221</name>
</gene>
<evidence type="ECO:0000313" key="1">
    <source>
        <dbReference type="EMBL" id="GFQ98494.1"/>
    </source>
</evidence>
<dbReference type="AlphaFoldDB" id="A0A8X6L6P3"/>
<protein>
    <submittedName>
        <fullName evidence="1">Uncharacterized protein</fullName>
    </submittedName>
</protein>
<dbReference type="EMBL" id="BMAO01014981">
    <property type="protein sequence ID" value="GFQ98494.1"/>
    <property type="molecule type" value="Genomic_DNA"/>
</dbReference>
<keyword evidence="2" id="KW-1185">Reference proteome</keyword>
<dbReference type="Proteomes" id="UP000887116">
    <property type="component" value="Unassembled WGS sequence"/>
</dbReference>
<evidence type="ECO:0000313" key="2">
    <source>
        <dbReference type="Proteomes" id="UP000887116"/>
    </source>
</evidence>
<name>A0A8X6L6P3_TRICU</name>
<reference evidence="1" key="1">
    <citation type="submission" date="2020-07" db="EMBL/GenBank/DDBJ databases">
        <title>Multicomponent nature underlies the extraordinary mechanical properties of spider dragline silk.</title>
        <authorList>
            <person name="Kono N."/>
            <person name="Nakamura H."/>
            <person name="Mori M."/>
            <person name="Yoshida Y."/>
            <person name="Ohtoshi R."/>
            <person name="Malay A.D."/>
            <person name="Moran D.A.P."/>
            <person name="Tomita M."/>
            <person name="Numata K."/>
            <person name="Arakawa K."/>
        </authorList>
    </citation>
    <scope>NUCLEOTIDE SEQUENCE</scope>
</reference>
<proteinExistence type="predicted"/>
<dbReference type="OrthoDB" id="10372625at2759"/>
<sequence length="66" mass="7745">MAQFRLFIEHDSLAAKLHSLKLVSDPYCPICRGKYVMDGYDILHCSALHGTTIADRYWELRCRMRK</sequence>
<accession>A0A8X6L6P3</accession>
<comment type="caution">
    <text evidence="1">The sequence shown here is derived from an EMBL/GenBank/DDBJ whole genome shotgun (WGS) entry which is preliminary data.</text>
</comment>